<keyword evidence="4" id="KW-1185">Reference proteome</keyword>
<evidence type="ECO:0000313" key="3">
    <source>
        <dbReference type="EMBL" id="MBB5473473.1"/>
    </source>
</evidence>
<reference evidence="3 5" key="2">
    <citation type="submission" date="2020-08" db="EMBL/GenBank/DDBJ databases">
        <title>Sequencing the genomes of 1000 actinobacteria strains.</title>
        <authorList>
            <person name="Klenk H.-P."/>
        </authorList>
    </citation>
    <scope>NUCLEOTIDE SEQUENCE [LARGE SCALE GENOMIC DNA]</scope>
    <source>
        <strain evidence="3 5">DSM 9581</strain>
    </source>
</reference>
<dbReference type="Pfam" id="PF08410">
    <property type="entry name" value="DUF1737"/>
    <property type="match status" value="1"/>
</dbReference>
<proteinExistence type="predicted"/>
<dbReference type="Proteomes" id="UP000564629">
    <property type="component" value="Unassembled WGS sequence"/>
</dbReference>
<name>A0A511F7N7_9CELL</name>
<dbReference type="EMBL" id="JACHDN010000001">
    <property type="protein sequence ID" value="MBB5473473.1"/>
    <property type="molecule type" value="Genomic_DNA"/>
</dbReference>
<reference evidence="2 4" key="1">
    <citation type="submission" date="2019-07" db="EMBL/GenBank/DDBJ databases">
        <title>Whole genome shotgun sequence of Cellulomonas hominis NBRC 16055.</title>
        <authorList>
            <person name="Hosoyama A."/>
            <person name="Uohara A."/>
            <person name="Ohji S."/>
            <person name="Ichikawa N."/>
        </authorList>
    </citation>
    <scope>NUCLEOTIDE SEQUENCE [LARGE SCALE GENOMIC DNA]</scope>
    <source>
        <strain evidence="2 4">NBRC 16055</strain>
    </source>
</reference>
<evidence type="ECO:0000313" key="4">
    <source>
        <dbReference type="Proteomes" id="UP000321723"/>
    </source>
</evidence>
<protein>
    <recommendedName>
        <fullName evidence="1">DUF1737 domain-containing protein</fullName>
    </recommendedName>
</protein>
<sequence>MTTTDDRLRYRLLTGPDDRTFCERISAALDEGYELHGSPAATFDGERVIVAQALVLPAAARAEVRAL</sequence>
<dbReference type="RefSeq" id="WP_146832656.1">
    <property type="nucleotide sequence ID" value="NZ_JAAXOZ010000004.1"/>
</dbReference>
<comment type="caution">
    <text evidence="2">The sequence shown here is derived from an EMBL/GenBank/DDBJ whole genome shotgun (WGS) entry which is preliminary data.</text>
</comment>
<organism evidence="2 4">
    <name type="scientific">Cellulomonas hominis</name>
    <dbReference type="NCBI Taxonomy" id="156981"/>
    <lineage>
        <taxon>Bacteria</taxon>
        <taxon>Bacillati</taxon>
        <taxon>Actinomycetota</taxon>
        <taxon>Actinomycetes</taxon>
        <taxon>Micrococcales</taxon>
        <taxon>Cellulomonadaceae</taxon>
        <taxon>Cellulomonas</taxon>
    </lineage>
</organism>
<feature type="domain" description="DUF1737" evidence="1">
    <location>
        <begin position="9"/>
        <end position="55"/>
    </location>
</feature>
<evidence type="ECO:0000313" key="2">
    <source>
        <dbReference type="EMBL" id="GEL45245.1"/>
    </source>
</evidence>
<dbReference type="InterPro" id="IPR013619">
    <property type="entry name" value="DUF1737"/>
</dbReference>
<evidence type="ECO:0000259" key="1">
    <source>
        <dbReference type="Pfam" id="PF08410"/>
    </source>
</evidence>
<accession>A0A511F7N7</accession>
<dbReference type="AlphaFoldDB" id="A0A511F7N7"/>
<evidence type="ECO:0000313" key="5">
    <source>
        <dbReference type="Proteomes" id="UP000564629"/>
    </source>
</evidence>
<dbReference type="EMBL" id="BJVQ01000003">
    <property type="protein sequence ID" value="GEL45245.1"/>
    <property type="molecule type" value="Genomic_DNA"/>
</dbReference>
<gene>
    <name evidence="2" type="ORF">CHO01_03610</name>
    <name evidence="3" type="ORF">HNR08_002209</name>
</gene>
<dbReference type="OrthoDB" id="9809803at2"/>
<dbReference type="Proteomes" id="UP000321723">
    <property type="component" value="Unassembled WGS sequence"/>
</dbReference>